<dbReference type="OrthoDB" id="9802739at2"/>
<feature type="binding site" evidence="7">
    <location>
        <position position="149"/>
    </location>
    <ligand>
        <name>NADP(+)</name>
        <dbReference type="ChEBI" id="CHEBI:58349"/>
    </ligand>
</feature>
<evidence type="ECO:0000313" key="11">
    <source>
        <dbReference type="Proteomes" id="UP000199481"/>
    </source>
</evidence>
<dbReference type="RefSeq" id="WP_035023279.1">
    <property type="nucleotide sequence ID" value="NZ_CP084916.1"/>
</dbReference>
<feature type="domain" description="Glucose-6-phosphate dehydrogenase C-terminal" evidence="9">
    <location>
        <begin position="191"/>
        <end position="487"/>
    </location>
</feature>
<dbReference type="Proteomes" id="UP000199481">
    <property type="component" value="Unassembled WGS sequence"/>
</dbReference>
<reference evidence="11" key="1">
    <citation type="submission" date="2016-10" db="EMBL/GenBank/DDBJ databases">
        <authorList>
            <person name="Varghese N."/>
            <person name="Submissions S."/>
        </authorList>
    </citation>
    <scope>NUCLEOTIDE SEQUENCE [LARGE SCALE GENOMIC DNA]</scope>
    <source>
        <strain evidence="11">MPL-11</strain>
    </source>
</reference>
<dbReference type="GO" id="GO:0004345">
    <property type="term" value="F:glucose-6-phosphate dehydrogenase activity"/>
    <property type="evidence" value="ECO:0007669"/>
    <property type="project" value="UniProtKB-UniRule"/>
</dbReference>
<dbReference type="PROSITE" id="PS00069">
    <property type="entry name" value="G6P_DEHYDROGENASE"/>
    <property type="match status" value="1"/>
</dbReference>
<dbReference type="GO" id="GO:0009051">
    <property type="term" value="P:pentose-phosphate shunt, oxidative branch"/>
    <property type="evidence" value="ECO:0007669"/>
    <property type="project" value="TreeGrafter"/>
</dbReference>
<evidence type="ECO:0000256" key="3">
    <source>
        <dbReference type="ARBA" id="ARBA00022526"/>
    </source>
</evidence>
<comment type="similarity">
    <text evidence="2 7">Belongs to the glucose-6-phosphate dehydrogenase family.</text>
</comment>
<keyword evidence="6 7" id="KW-0119">Carbohydrate metabolism</keyword>
<dbReference type="PRINTS" id="PR00079">
    <property type="entry name" value="G6PDHDRGNASE"/>
</dbReference>
<gene>
    <name evidence="7" type="primary">zwf</name>
    <name evidence="10" type="ORF">SAMN04487752_0790</name>
</gene>
<sequence length="495" mass="57030">MTTEQNVLFTIFGGTGDLAKRKLYPSLYRLYKKGFLKEHFAVIGTARREWTNDYYREIIKETISDLVISEETATEFASHFYYQSHNVNDAEHYVNLKKLAEELDDSYQINGNRLFYLAMSPNFFGTITQQLNQQGLVSTNGFNRLIIEKPFGHDYESASILNEQLREVFDENQIFRIDHYLGKEMVQNISTVRFANNMIESMWNNRYIDNIQITLSESLGVEERGGYYDKSGALRDMVQNHILQIVSLLAMEPPAKLTDIDIRNEKIKALRAVRLFNPEEVKENFVRAQYDVGTNNDSLLNKYQNELNVAEDSQTETFVAGKVLIDTFRWKGVPFYIRTGKRMAEKGTQINVVFKNVPLNLFSEDVEEELPPNVLTIFIQPTEGFSLQLNTKKAGIGLETETFDLKHIHSAETVANSPEAYEKLLFDCLNGDATNFTHWDEVASSWKFVDVIRNEWDQNKTDLTSYPSGSMGPTESDDLLAKDGFSWYWNPEIPK</sequence>
<feature type="binding site" evidence="7">
    <location>
        <position position="341"/>
    </location>
    <ligand>
        <name>substrate</name>
    </ligand>
</feature>
<evidence type="ECO:0000256" key="7">
    <source>
        <dbReference type="HAMAP-Rule" id="MF_00966"/>
    </source>
</evidence>
<comment type="catalytic activity">
    <reaction evidence="7">
        <text>D-glucose 6-phosphate + NADP(+) = 6-phospho-D-glucono-1,5-lactone + NADPH + H(+)</text>
        <dbReference type="Rhea" id="RHEA:15841"/>
        <dbReference type="ChEBI" id="CHEBI:15378"/>
        <dbReference type="ChEBI" id="CHEBI:57783"/>
        <dbReference type="ChEBI" id="CHEBI:57955"/>
        <dbReference type="ChEBI" id="CHEBI:58349"/>
        <dbReference type="ChEBI" id="CHEBI:61548"/>
        <dbReference type="EC" id="1.1.1.49"/>
    </reaction>
</comment>
<dbReference type="NCBIfam" id="TIGR00871">
    <property type="entry name" value="zwf"/>
    <property type="match status" value="1"/>
</dbReference>
<feature type="binding site" evidence="7">
    <location>
        <begin position="13"/>
        <end position="20"/>
    </location>
    <ligand>
        <name>NADP(+)</name>
        <dbReference type="ChEBI" id="CHEBI:58349"/>
    </ligand>
</feature>
<dbReference type="PIRSF" id="PIRSF000110">
    <property type="entry name" value="G6PD"/>
    <property type="match status" value="1"/>
</dbReference>
<comment type="pathway">
    <text evidence="1 7">Carbohydrate degradation; pentose phosphate pathway; D-ribulose 5-phosphate from D-glucose 6-phosphate (oxidative stage): step 1/3.</text>
</comment>
<dbReference type="PANTHER" id="PTHR23429:SF0">
    <property type="entry name" value="GLUCOSE-6-PHOSPHATE 1-DEHYDROGENASE"/>
    <property type="match status" value="1"/>
</dbReference>
<feature type="binding site" evidence="7">
    <location>
        <position position="217"/>
    </location>
    <ligand>
        <name>substrate</name>
    </ligand>
</feature>
<organism evidence="10 11">
    <name type="scientific">Carnobacterium viridans</name>
    <dbReference type="NCBI Taxonomy" id="174587"/>
    <lineage>
        <taxon>Bacteria</taxon>
        <taxon>Bacillati</taxon>
        <taxon>Bacillota</taxon>
        <taxon>Bacilli</taxon>
        <taxon>Lactobacillales</taxon>
        <taxon>Carnobacteriaceae</taxon>
        <taxon>Carnobacterium</taxon>
    </lineage>
</organism>
<evidence type="ECO:0000256" key="6">
    <source>
        <dbReference type="ARBA" id="ARBA00023277"/>
    </source>
</evidence>
<dbReference type="InterPro" id="IPR019796">
    <property type="entry name" value="G6P_DH_AS"/>
</dbReference>
<dbReference type="HAMAP" id="MF_00966">
    <property type="entry name" value="G6PD"/>
    <property type="match status" value="1"/>
</dbReference>
<evidence type="ECO:0000256" key="5">
    <source>
        <dbReference type="ARBA" id="ARBA00023002"/>
    </source>
</evidence>
<keyword evidence="3 7" id="KW-0313">Glucose metabolism</keyword>
<evidence type="ECO:0000313" key="10">
    <source>
        <dbReference type="EMBL" id="SDQ11714.1"/>
    </source>
</evidence>
<comment type="function">
    <text evidence="7">Catalyzes the oxidation of glucose 6-phosphate to 6-phosphogluconolactone.</text>
</comment>
<keyword evidence="4 7" id="KW-0521">NADP</keyword>
<dbReference type="InterPro" id="IPR001282">
    <property type="entry name" value="G6P_DH"/>
</dbReference>
<dbReference type="Gene3D" id="3.30.360.10">
    <property type="entry name" value="Dihydrodipicolinate Reductase, domain 2"/>
    <property type="match status" value="1"/>
</dbReference>
<evidence type="ECO:0000256" key="1">
    <source>
        <dbReference type="ARBA" id="ARBA00004937"/>
    </source>
</evidence>
<name>A0A1H0Y971_9LACT</name>
<dbReference type="EMBL" id="FNJW01000008">
    <property type="protein sequence ID" value="SDQ11714.1"/>
    <property type="molecule type" value="Genomic_DNA"/>
</dbReference>
<protein>
    <recommendedName>
        <fullName evidence="7">Glucose-6-phosphate 1-dehydrogenase</fullName>
        <shortName evidence="7">G6PD</shortName>
        <ecNumber evidence="7">1.1.1.49</ecNumber>
    </recommendedName>
</protein>
<proteinExistence type="inferred from homology"/>
<feature type="active site" description="Proton acceptor" evidence="7">
    <location>
        <position position="241"/>
    </location>
</feature>
<dbReference type="PANTHER" id="PTHR23429">
    <property type="entry name" value="GLUCOSE-6-PHOSPHATE 1-DEHYDROGENASE G6PD"/>
    <property type="match status" value="1"/>
</dbReference>
<evidence type="ECO:0000256" key="4">
    <source>
        <dbReference type="ARBA" id="ARBA00022857"/>
    </source>
</evidence>
<comment type="caution">
    <text evidence="7">Lacks conserved residue(s) required for the propagation of feature annotation.</text>
</comment>
<dbReference type="Gene3D" id="3.40.50.720">
    <property type="entry name" value="NAD(P)-binding Rossmann-like Domain"/>
    <property type="match status" value="1"/>
</dbReference>
<dbReference type="InterPro" id="IPR022675">
    <property type="entry name" value="G6P_DH_C"/>
</dbReference>
<dbReference type="GO" id="GO:0050661">
    <property type="term" value="F:NADP binding"/>
    <property type="evidence" value="ECO:0007669"/>
    <property type="project" value="UniProtKB-UniRule"/>
</dbReference>
<accession>A0A1H0Y971</accession>
<dbReference type="AlphaFoldDB" id="A0A1H0Y971"/>
<dbReference type="GO" id="GO:0006006">
    <property type="term" value="P:glucose metabolic process"/>
    <property type="evidence" value="ECO:0007669"/>
    <property type="project" value="UniProtKB-KW"/>
</dbReference>
<feature type="binding site" evidence="7">
    <location>
        <position position="183"/>
    </location>
    <ligand>
        <name>substrate</name>
    </ligand>
</feature>
<dbReference type="EC" id="1.1.1.49" evidence="7"/>
<evidence type="ECO:0000256" key="2">
    <source>
        <dbReference type="ARBA" id="ARBA00009975"/>
    </source>
</evidence>
<dbReference type="InterPro" id="IPR022674">
    <property type="entry name" value="G6P_DH_NAD-bd"/>
</dbReference>
<feature type="binding site" evidence="7">
    <location>
        <position position="346"/>
    </location>
    <ligand>
        <name>substrate</name>
    </ligand>
</feature>
<dbReference type="Pfam" id="PF00479">
    <property type="entry name" value="G6PD_N"/>
    <property type="match status" value="1"/>
</dbReference>
<dbReference type="SUPFAM" id="SSF55347">
    <property type="entry name" value="Glyceraldehyde-3-phosphate dehydrogenase-like, C-terminal domain"/>
    <property type="match status" value="1"/>
</dbReference>
<keyword evidence="5 7" id="KW-0560">Oxidoreductase</keyword>
<dbReference type="Pfam" id="PF02781">
    <property type="entry name" value="G6PD_C"/>
    <property type="match status" value="1"/>
</dbReference>
<evidence type="ECO:0000259" key="8">
    <source>
        <dbReference type="Pfam" id="PF00479"/>
    </source>
</evidence>
<feature type="binding site" evidence="7">
    <location>
        <position position="236"/>
    </location>
    <ligand>
        <name>substrate</name>
    </ligand>
</feature>
<dbReference type="SUPFAM" id="SSF51735">
    <property type="entry name" value="NAD(P)-binding Rossmann-fold domains"/>
    <property type="match status" value="1"/>
</dbReference>
<dbReference type="UniPathway" id="UPA00115">
    <property type="reaction ID" value="UER00408"/>
</dbReference>
<feature type="domain" description="Glucose-6-phosphate dehydrogenase NAD-binding" evidence="8">
    <location>
        <begin position="11"/>
        <end position="188"/>
    </location>
</feature>
<feature type="binding site" evidence="7">
    <location>
        <position position="179"/>
    </location>
    <ligand>
        <name>substrate</name>
    </ligand>
</feature>
<feature type="binding site" evidence="7">
    <location>
        <position position="47"/>
    </location>
    <ligand>
        <name>NADP(+)</name>
        <dbReference type="ChEBI" id="CHEBI:58349"/>
    </ligand>
</feature>
<keyword evidence="11" id="KW-1185">Reference proteome</keyword>
<dbReference type="GO" id="GO:0005829">
    <property type="term" value="C:cytosol"/>
    <property type="evidence" value="ECO:0007669"/>
    <property type="project" value="TreeGrafter"/>
</dbReference>
<evidence type="ECO:0000259" key="9">
    <source>
        <dbReference type="Pfam" id="PF02781"/>
    </source>
</evidence>
<dbReference type="InterPro" id="IPR036291">
    <property type="entry name" value="NAD(P)-bd_dom_sf"/>
</dbReference>